<feature type="compositionally biased region" description="Basic and acidic residues" evidence="1">
    <location>
        <begin position="1084"/>
        <end position="1095"/>
    </location>
</feature>
<dbReference type="RefSeq" id="WP_047874807.1">
    <property type="nucleotide sequence ID" value="NZ_BMYC01000004.1"/>
</dbReference>
<dbReference type="InterPro" id="IPR013783">
    <property type="entry name" value="Ig-like_fold"/>
</dbReference>
<dbReference type="PROSITE" id="PS50853">
    <property type="entry name" value="FN3"/>
    <property type="match status" value="1"/>
</dbReference>
<keyword evidence="2" id="KW-0732">Signal</keyword>
<dbReference type="SMART" id="SM00060">
    <property type="entry name" value="FN3"/>
    <property type="match status" value="4"/>
</dbReference>
<evidence type="ECO:0000313" key="5">
    <source>
        <dbReference type="Proteomes" id="UP000036426"/>
    </source>
</evidence>
<evidence type="ECO:0000256" key="1">
    <source>
        <dbReference type="SAM" id="MobiDB-lite"/>
    </source>
</evidence>
<feature type="chain" id="PRO_5005251908" description="Fibronectin type-III domain-containing protein" evidence="2">
    <location>
        <begin position="22"/>
        <end position="2147"/>
    </location>
</feature>
<evidence type="ECO:0000259" key="3">
    <source>
        <dbReference type="PROSITE" id="PS50853"/>
    </source>
</evidence>
<feature type="domain" description="Fibronectin type-III" evidence="3">
    <location>
        <begin position="56"/>
        <end position="145"/>
    </location>
</feature>
<evidence type="ECO:0000256" key="2">
    <source>
        <dbReference type="SAM" id="SignalP"/>
    </source>
</evidence>
<organism evidence="4 5">
    <name type="scientific">Photobacterium aphoticum</name>
    <dbReference type="NCBI Taxonomy" id="754436"/>
    <lineage>
        <taxon>Bacteria</taxon>
        <taxon>Pseudomonadati</taxon>
        <taxon>Pseudomonadota</taxon>
        <taxon>Gammaproteobacteria</taxon>
        <taxon>Vibrionales</taxon>
        <taxon>Vibrionaceae</taxon>
        <taxon>Photobacterium</taxon>
    </lineage>
</organism>
<dbReference type="Proteomes" id="UP000036426">
    <property type="component" value="Unassembled WGS sequence"/>
</dbReference>
<keyword evidence="5" id="KW-1185">Reference proteome</keyword>
<dbReference type="InterPro" id="IPR036116">
    <property type="entry name" value="FN3_sf"/>
</dbReference>
<dbReference type="InterPro" id="IPR003961">
    <property type="entry name" value="FN3_dom"/>
</dbReference>
<gene>
    <name evidence="4" type="ORF">ABT58_12915</name>
</gene>
<dbReference type="CDD" id="cd00063">
    <property type="entry name" value="FN3"/>
    <property type="match status" value="2"/>
</dbReference>
<reference evidence="4 5" key="1">
    <citation type="submission" date="2015-05" db="EMBL/GenBank/DDBJ databases">
        <title>Photobacterium galathea sp. nov.</title>
        <authorList>
            <person name="Machado H."/>
            <person name="Gram L."/>
        </authorList>
    </citation>
    <scope>NUCLEOTIDE SEQUENCE [LARGE SCALE GENOMIC DNA]</scope>
    <source>
        <strain evidence="4 5">DSM 25995</strain>
    </source>
</reference>
<sequence length="2147" mass="232162">MRNPVCILFAVGSLFSVQGVASVQGAHADTPLEPANRGMTKRSQSVFHPNNVLPEPVQGLKIAHVDVNKLTVVWQKPASSAMTDLAGYHVRINQQAPIALSRDVHAFTFSPVLPSSRYDIAVSPVNALGNEGEAVNVSTVSLLANLNSVTAIGLDRQAKLRWQPARPYQLVSAYKVYVSDAPFDSVRGLVPRFTLDKNTREAVLNGLENGRTYYVAVSVVNTAGLETDIVRSVQVMPEQDRQGPVIADVLLDGIPLSNLENNVVVDGVLTTSVNDPSGVSAVSYYLSASNANTPQAKPSHKQPLGDEFNAKTGFERPFLIDHRDDGEYTLHVVARDSRDNETTVSYPIHLLKSVPDAPTISDVFVEEDSDPSEAALSSKRVYTRHAQYPVVVSAKVGQHVQLVVNGEPLAWQTVDEKGQVTITASLTEGLNTLSAVAKNRAGISEASESFGIVLNPNIPAQLSGLVATAQPQGHIALHWQPDSSRKTITYNVYRSDSPFLTAEAGERLNIYPIRQPRYEDLPALDGHYYYRVEAVSEDGLRGEASTQASAESDRTKPTARAIWVDANSSLTVAAHSSEPRVNALSTVADTDAAAVLGEETVQITLELDEPVPSLPYLALQAKGKTPLGVTLTPVPTSQSKDGSTAFVGELTIPADYHSGQAQWVFSARDRVGNRGTYVATGQDVITIDTTGPQPKAVTFYTPQIIQNKAEHPAVIRFAVELDEALAEPPTFALRGVAGETLPITSLAQQSSTRWLASVTLPADLGREHPAYLHVIYEAVDTLGNRHRGRLHPAEIEVYQTALPALSAPAQLTAMSAPDGHIALQWSAVDNAAGYEVFRREINEDAFERIARVMRDDSNASQAQGAPEVVHYTDETADEGRYVYAVASVRRLLAKDVRTEGAVTEEARTLTEEAISGFSDEVVADSDRHAPSRPTNLSATLDIDGVHLQWQSHVADVQAKEEIPEVGTRYQVYRLAGNDVISKTGTLQANTLLTDATRVGEPIAGLQAIDSTPLMGEAVYVVTALDDAENESLPSAPLAVDSPLLPVNQLVVRQKNGGAPMIGWQHPAYFDPSKAQLFQGLPENQQKDKQKGKQEGKQGQAGEVVRNGDIAGFDVHLKTDHKSAPLNDQLLTNNQFVDTGFTHQARHYQVFARDADGKHSLARDIILPYVSVQLAEAANNHGVNDRVSDSQATRQRLQRGVMNALAFDIQSDTPIDDAQLSLSIAGKTYLSDVFDVKAQQDMHGPYSTRIQMAVVGEADWQANEMITTSLMTSQSDSKKANRIEIQHTFEQAVTDNRYVVTLDSKNTVRGEVGQVRLQLENRSALPISVDLGAEHQSAVQFQIKDADGNVYGIVSGEALRDAVVHHTGVSSDLNHKTANDKTLNEKGLLTIAPHSTYTSPWLDMPIPGNVPDTVFLHVDVVQLTYRPTDGMHPMPMRSAATDLATSDAKHASSVLRGMSHRQLISTVRPAYYADLQTVTPAIAYSDQAITLQGEVRDSLTHQRVPHAMLDLVLDVAGFEKTVTIASDLNGMFRYQYQPTEQESGQYRFSLIHPSSTDRPDQGGFTINRLHTDVSAVNVVTPRDENADITLKVRNPQQLDYPDVYWDVEGGLPEGVTLTVPNPRDIAGHSETVLPVTFHANTQSAAQGEVILQLKSSLSGHQPLASVIVDYRLGEAYPALSYHPAQIETGVTMSGQVSETVHLENHGHAIMQNVNLQLLAQDNSPASSWITLKGASALGDIAPGERVGVSVTLSPQGQLRPRVYHYKLRVTSNNAPARDIPIIALVSEQSTGGLQFKVDNLYSGSLDAQGKIVRGKAGALVRFQHKAIPSIHYDAMTDEAGEIYLPDMEKGAYHYLVSAPHHDDLSGEIQIAPSIVRNLEVFLNYQTAESHSAQGWTAHGWAAQRWASHDWTALNGEVNGALNGEMNALHSSLSASASASASGSAATIVSDVPAAVVTLSPSVITLPTMMAGDVVYGELTLTNHGLLPAESLALVLPPSDEYFAVSFLPSAIPASLAPKAQVRIPYRVVSLQTRSSQQAPELAPQSTRSVSAPNAQCATYARCTLGEYRYTSTLSTTRQAQARACFIEPVSDTHCVMEETDYQASPESSPPIPVPPFNNPFGWYGYGFSLGNDNGSGTLTSQDQDKSAG</sequence>
<dbReference type="SUPFAM" id="SSF49265">
    <property type="entry name" value="Fibronectin type III"/>
    <property type="match status" value="1"/>
</dbReference>
<dbReference type="Gene3D" id="2.60.40.10">
    <property type="entry name" value="Immunoglobulins"/>
    <property type="match status" value="5"/>
</dbReference>
<protein>
    <recommendedName>
        <fullName evidence="3">Fibronectin type-III domain-containing protein</fullName>
    </recommendedName>
</protein>
<dbReference type="EMBL" id="LDOV01000022">
    <property type="protein sequence ID" value="KLV00541.1"/>
    <property type="molecule type" value="Genomic_DNA"/>
</dbReference>
<proteinExistence type="predicted"/>
<evidence type="ECO:0000313" key="4">
    <source>
        <dbReference type="EMBL" id="KLV00541.1"/>
    </source>
</evidence>
<accession>A0A0J1GLP6</accession>
<feature type="region of interest" description="Disordered" evidence="1">
    <location>
        <begin position="1083"/>
        <end position="1104"/>
    </location>
</feature>
<name>A0A0J1GLP6_9GAMM</name>
<dbReference type="PATRIC" id="fig|754436.4.peg.2747"/>
<dbReference type="OrthoDB" id="5291933at2"/>
<feature type="signal peptide" evidence="2">
    <location>
        <begin position="1"/>
        <end position="21"/>
    </location>
</feature>
<comment type="caution">
    <text evidence="4">The sequence shown here is derived from an EMBL/GenBank/DDBJ whole genome shotgun (WGS) entry which is preliminary data.</text>
</comment>